<dbReference type="InterPro" id="IPR001810">
    <property type="entry name" value="F-box_dom"/>
</dbReference>
<dbReference type="Gene3D" id="3.80.10.10">
    <property type="entry name" value="Ribonuclease Inhibitor"/>
    <property type="match status" value="1"/>
</dbReference>
<dbReference type="PANTHER" id="PTHR31639:SF42">
    <property type="entry name" value="OS02G0160200 PROTEIN"/>
    <property type="match status" value="1"/>
</dbReference>
<keyword evidence="5" id="KW-1185">Reference proteome</keyword>
<dbReference type="InterPro" id="IPR036047">
    <property type="entry name" value="F-box-like_dom_sf"/>
</dbReference>
<dbReference type="EMBL" id="CACSLK010031421">
    <property type="protein sequence ID" value="CAA0839306.1"/>
    <property type="molecule type" value="Genomic_DNA"/>
</dbReference>
<dbReference type="Pfam" id="PF00646">
    <property type="entry name" value="F-box"/>
    <property type="match status" value="1"/>
</dbReference>
<evidence type="ECO:0000313" key="4">
    <source>
        <dbReference type="EMBL" id="CAA0839306.1"/>
    </source>
</evidence>
<dbReference type="PANTHER" id="PTHR31639">
    <property type="entry name" value="F-BOX PROTEIN-LIKE"/>
    <property type="match status" value="1"/>
</dbReference>
<organism evidence="4 5">
    <name type="scientific">Striga hermonthica</name>
    <name type="common">Purple witchweed</name>
    <name type="synonym">Buchnera hermonthica</name>
    <dbReference type="NCBI Taxonomy" id="68872"/>
    <lineage>
        <taxon>Eukaryota</taxon>
        <taxon>Viridiplantae</taxon>
        <taxon>Streptophyta</taxon>
        <taxon>Embryophyta</taxon>
        <taxon>Tracheophyta</taxon>
        <taxon>Spermatophyta</taxon>
        <taxon>Magnoliopsida</taxon>
        <taxon>eudicotyledons</taxon>
        <taxon>Gunneridae</taxon>
        <taxon>Pentapetalae</taxon>
        <taxon>asterids</taxon>
        <taxon>lamiids</taxon>
        <taxon>Lamiales</taxon>
        <taxon>Orobanchaceae</taxon>
        <taxon>Buchnereae</taxon>
        <taxon>Striga</taxon>
    </lineage>
</organism>
<comment type="caution">
    <text evidence="4">The sequence shown here is derived from an EMBL/GenBank/DDBJ whole genome shotgun (WGS) entry which is preliminary data.</text>
</comment>
<name>A0A9N7NNG4_STRHE</name>
<dbReference type="AlphaFoldDB" id="A0A9N7NNG4"/>
<evidence type="ECO:0000313" key="5">
    <source>
        <dbReference type="Proteomes" id="UP001153555"/>
    </source>
</evidence>
<dbReference type="OrthoDB" id="612216at2759"/>
<sequence length="564" mass="65728">MEDHLGKRMKSSCDRLSELPKSILHNILCFLPQEHAVQTCALSKSWRDIGCTRPKIEFHHDPYEGDAPFKRDEDKFLLVLNKTLQGYHDRGLSVQDFLVEICRFGPKIISLLEKWIPIVLLNMGVKRFHLEFFSDKFDMPSVLLETKSLEELHLGHCRITYPDKLLSTKLRILSLDFVDIGDEALRQIMSGCPLMEHVSLCGCQGLTSIKAHNSNLKHFEYIDPQGDNVVIDIDAPSLESIRIMSQSRWLYLGKSFMHLKSVHLEYLVLNQKFFDMCSADLCCLEDLEMHSCSGLEEFQLSSRSIKRLRFRVGSPTKAVLDLPNILFLQLDCIVFPSISLSTDSSEWRSEIHLMRPLIPNNDNEAASFFDKLHELHRALGHSRISMHMRVFNLDLAFSHEGLGELPVIESLTVEKDFTLFYLKAFFIYFFGKFRPRYVEQSVDAVFETEEYEEEPDPYDEEEYEEEPDPYDEEEYEPPRPVSVTKKYGGVNELVDRLCDMFLMESERENYYWWQDLEEVSVEAHDDDGKKWRPLQGANISEWGLPNNVDHQIRFRLKWRGSSLD</sequence>
<evidence type="ECO:0008006" key="6">
    <source>
        <dbReference type="Google" id="ProtNLM"/>
    </source>
</evidence>
<evidence type="ECO:0000259" key="3">
    <source>
        <dbReference type="Pfam" id="PF23622"/>
    </source>
</evidence>
<dbReference type="SUPFAM" id="SSF81383">
    <property type="entry name" value="F-box domain"/>
    <property type="match status" value="1"/>
</dbReference>
<proteinExistence type="predicted"/>
<feature type="compositionally biased region" description="Acidic residues" evidence="1">
    <location>
        <begin position="448"/>
        <end position="475"/>
    </location>
</feature>
<evidence type="ECO:0000256" key="1">
    <source>
        <dbReference type="SAM" id="MobiDB-lite"/>
    </source>
</evidence>
<accession>A0A9N7NNG4</accession>
<gene>
    <name evidence="4" type="ORF">SHERM_05875</name>
</gene>
<feature type="region of interest" description="Disordered" evidence="1">
    <location>
        <begin position="448"/>
        <end position="481"/>
    </location>
</feature>
<feature type="domain" description="At1g61320/AtMIF1 LRR" evidence="3">
    <location>
        <begin position="97"/>
        <end position="266"/>
    </location>
</feature>
<evidence type="ECO:0000259" key="2">
    <source>
        <dbReference type="Pfam" id="PF00646"/>
    </source>
</evidence>
<dbReference type="Gene3D" id="1.20.1280.50">
    <property type="match status" value="1"/>
</dbReference>
<dbReference type="InterPro" id="IPR032675">
    <property type="entry name" value="LRR_dom_sf"/>
</dbReference>
<reference evidence="4" key="1">
    <citation type="submission" date="2019-12" db="EMBL/GenBank/DDBJ databases">
        <authorList>
            <person name="Scholes J."/>
        </authorList>
    </citation>
    <scope>NUCLEOTIDE SEQUENCE</scope>
</reference>
<dbReference type="InterPro" id="IPR055357">
    <property type="entry name" value="LRR_At1g61320_AtMIF1"/>
</dbReference>
<feature type="domain" description="F-box" evidence="2">
    <location>
        <begin position="16"/>
        <end position="49"/>
    </location>
</feature>
<dbReference type="SUPFAM" id="SSF52058">
    <property type="entry name" value="L domain-like"/>
    <property type="match status" value="1"/>
</dbReference>
<protein>
    <recommendedName>
        <fullName evidence="6">F-box domain-containing protein</fullName>
    </recommendedName>
</protein>
<dbReference type="Proteomes" id="UP001153555">
    <property type="component" value="Unassembled WGS sequence"/>
</dbReference>
<dbReference type="Pfam" id="PF23622">
    <property type="entry name" value="LRR_At1g61320_AtMIF1"/>
    <property type="match status" value="1"/>
</dbReference>